<feature type="signal peptide" evidence="2">
    <location>
        <begin position="1"/>
        <end position="24"/>
    </location>
</feature>
<feature type="chain" id="PRO_5040456876" evidence="2">
    <location>
        <begin position="25"/>
        <end position="538"/>
    </location>
</feature>
<comment type="caution">
    <text evidence="4">The sequence shown here is derived from an EMBL/GenBank/DDBJ whole genome shotgun (WGS) entry which is preliminary data.</text>
</comment>
<dbReference type="Pfam" id="PF00059">
    <property type="entry name" value="Lectin_C"/>
    <property type="match status" value="3"/>
</dbReference>
<dbReference type="InterPro" id="IPR016186">
    <property type="entry name" value="C-type_lectin-like/link_sf"/>
</dbReference>
<accession>A0A9Q1C653</accession>
<evidence type="ECO:0000256" key="1">
    <source>
        <dbReference type="ARBA" id="ARBA00023157"/>
    </source>
</evidence>
<dbReference type="OrthoDB" id="418245at2759"/>
<dbReference type="InterPro" id="IPR018378">
    <property type="entry name" value="C-type_lectin_CS"/>
</dbReference>
<keyword evidence="1" id="KW-1015">Disulfide bond</keyword>
<feature type="domain" description="C-type lectin" evidence="3">
    <location>
        <begin position="40"/>
        <end position="149"/>
    </location>
</feature>
<name>A0A9Q1C653_HOLLE</name>
<dbReference type="Gene3D" id="3.10.100.10">
    <property type="entry name" value="Mannose-Binding Protein A, subunit A"/>
    <property type="match status" value="3"/>
</dbReference>
<keyword evidence="2" id="KW-0732">Signal</keyword>
<evidence type="ECO:0000313" key="5">
    <source>
        <dbReference type="Proteomes" id="UP001152320"/>
    </source>
</evidence>
<dbReference type="Proteomes" id="UP001152320">
    <property type="component" value="Chromosome 7"/>
</dbReference>
<feature type="domain" description="C-type lectin" evidence="3">
    <location>
        <begin position="267"/>
        <end position="373"/>
    </location>
</feature>
<dbReference type="InterPro" id="IPR050111">
    <property type="entry name" value="C-type_lectin/snaclec_domain"/>
</dbReference>
<gene>
    <name evidence="4" type="ORF">HOLleu_16082</name>
</gene>
<dbReference type="SMART" id="SM00034">
    <property type="entry name" value="CLECT"/>
    <property type="match status" value="3"/>
</dbReference>
<reference evidence="4" key="1">
    <citation type="submission" date="2021-10" db="EMBL/GenBank/DDBJ databases">
        <title>Tropical sea cucumber genome reveals ecological adaptation and Cuvierian tubules defense mechanism.</title>
        <authorList>
            <person name="Chen T."/>
        </authorList>
    </citation>
    <scope>NUCLEOTIDE SEQUENCE</scope>
    <source>
        <strain evidence="4">Nanhai2018</strain>
        <tissue evidence="4">Muscle</tissue>
    </source>
</reference>
<dbReference type="PROSITE" id="PS00615">
    <property type="entry name" value="C_TYPE_LECTIN_1"/>
    <property type="match status" value="1"/>
</dbReference>
<keyword evidence="5" id="KW-1185">Reference proteome</keyword>
<dbReference type="PROSITE" id="PS50041">
    <property type="entry name" value="C_TYPE_LECTIN_2"/>
    <property type="match status" value="3"/>
</dbReference>
<dbReference type="InterPro" id="IPR001304">
    <property type="entry name" value="C-type_lectin-like"/>
</dbReference>
<organism evidence="4 5">
    <name type="scientific">Holothuria leucospilota</name>
    <name type="common">Black long sea cucumber</name>
    <name type="synonym">Mertensiothuria leucospilota</name>
    <dbReference type="NCBI Taxonomy" id="206669"/>
    <lineage>
        <taxon>Eukaryota</taxon>
        <taxon>Metazoa</taxon>
        <taxon>Echinodermata</taxon>
        <taxon>Eleutherozoa</taxon>
        <taxon>Echinozoa</taxon>
        <taxon>Holothuroidea</taxon>
        <taxon>Aspidochirotacea</taxon>
        <taxon>Aspidochirotida</taxon>
        <taxon>Holothuriidae</taxon>
        <taxon>Holothuria</taxon>
    </lineage>
</organism>
<sequence>MIGGRNSLYVSFLYLLSINSRCKGTCPSGWSEIVGTALGCYQVSWEQKSYPEHDIFCRDNGGLLTSIHSETELNAITSLLWNGNGNFFIGLTDISKEGRWEYSDSTPFDFANWEYGEPNNVGDEDCVEMKNSGKWNGISCSRRFGAVCKLASTVTTAEREFLTEYVTDVHSDSTDTTAESEFLTEYVTDLNSDSTITTAESEFLTEYLTDVYSASTVMTAESEILTEYVTVNSETSVTSEANEFPMEHLSTEYNDADQNCPGEWFRYSDFCFFVDTTKRIFRDAKRACRTRGGELASIHSEEEQSFVYSILREDVQSYFIGLTFDTQTQTWNYTDGTTLDFTNWYPTMPDGGQFETCVEVYFYHDGKWNDVSCFSPFNGAICKASLGSSLVSGPLNEPDPNMIECGHGWLNYYDESFYCFINILLQWTEAAQMCADYGGHLVTIQDKYENDFLEKAMENFDVEFVWIGMSDLHEEGVWRWENSHNIPSYTNWDYLEPNNLHNEDCAVMYLYWNFWPRKGAWYDNACCHEFPSICKKQY</sequence>
<dbReference type="EMBL" id="JAIZAY010000007">
    <property type="protein sequence ID" value="KAJ8038616.1"/>
    <property type="molecule type" value="Genomic_DNA"/>
</dbReference>
<evidence type="ECO:0000256" key="2">
    <source>
        <dbReference type="SAM" id="SignalP"/>
    </source>
</evidence>
<keyword evidence="4" id="KW-0675">Receptor</keyword>
<dbReference type="AlphaFoldDB" id="A0A9Q1C653"/>
<dbReference type="CDD" id="cd00037">
    <property type="entry name" value="CLECT"/>
    <property type="match status" value="3"/>
</dbReference>
<proteinExistence type="predicted"/>
<feature type="domain" description="C-type lectin" evidence="3">
    <location>
        <begin position="413"/>
        <end position="535"/>
    </location>
</feature>
<dbReference type="SUPFAM" id="SSF56436">
    <property type="entry name" value="C-type lectin-like"/>
    <property type="match status" value="3"/>
</dbReference>
<evidence type="ECO:0000313" key="4">
    <source>
        <dbReference type="EMBL" id="KAJ8038616.1"/>
    </source>
</evidence>
<evidence type="ECO:0000259" key="3">
    <source>
        <dbReference type="PROSITE" id="PS50041"/>
    </source>
</evidence>
<dbReference type="PANTHER" id="PTHR22803">
    <property type="entry name" value="MANNOSE, PHOSPHOLIPASE, LECTIN RECEPTOR RELATED"/>
    <property type="match status" value="1"/>
</dbReference>
<dbReference type="InterPro" id="IPR016187">
    <property type="entry name" value="CTDL_fold"/>
</dbReference>
<protein>
    <submittedName>
        <fullName evidence="4">Macrophage mannose receptor 1</fullName>
    </submittedName>
</protein>